<dbReference type="GO" id="GO:0015628">
    <property type="term" value="P:protein secretion by the type II secretion system"/>
    <property type="evidence" value="ECO:0007669"/>
    <property type="project" value="InterPro"/>
</dbReference>
<evidence type="ECO:0000256" key="3">
    <source>
        <dbReference type="ARBA" id="ARBA00022692"/>
    </source>
</evidence>
<dbReference type="InterPro" id="IPR045584">
    <property type="entry name" value="Pilin-like"/>
</dbReference>
<dbReference type="Proteomes" id="UP000177610">
    <property type="component" value="Unassembled WGS sequence"/>
</dbReference>
<evidence type="ECO:0000313" key="9">
    <source>
        <dbReference type="Proteomes" id="UP000177610"/>
    </source>
</evidence>
<evidence type="ECO:0000256" key="2">
    <source>
        <dbReference type="ARBA" id="ARBA00022481"/>
    </source>
</evidence>
<keyword evidence="4 7" id="KW-1133">Transmembrane helix</keyword>
<keyword evidence="2" id="KW-0488">Methylation</keyword>
<organism evidence="8 9">
    <name type="scientific">Candidatus Doudnabacteria bacterium RIFCSPHIGHO2_01_FULL_41_86</name>
    <dbReference type="NCBI Taxonomy" id="1817821"/>
    <lineage>
        <taxon>Bacteria</taxon>
        <taxon>Candidatus Doudnaibacteriota</taxon>
    </lineage>
</organism>
<dbReference type="NCBIfam" id="TIGR02532">
    <property type="entry name" value="IV_pilin_GFxxxE"/>
    <property type="match status" value="1"/>
</dbReference>
<comment type="subcellular location">
    <subcellularLocation>
        <location evidence="1">Membrane</location>
        <topology evidence="1">Single-pass membrane protein</topology>
    </subcellularLocation>
</comment>
<dbReference type="GO" id="GO:0015627">
    <property type="term" value="C:type II protein secretion system complex"/>
    <property type="evidence" value="ECO:0007669"/>
    <property type="project" value="InterPro"/>
</dbReference>
<evidence type="ECO:0000256" key="4">
    <source>
        <dbReference type="ARBA" id="ARBA00022989"/>
    </source>
</evidence>
<evidence type="ECO:0000256" key="6">
    <source>
        <dbReference type="SAM" id="MobiDB-lite"/>
    </source>
</evidence>
<gene>
    <name evidence="8" type="ORF">A2717_00805</name>
</gene>
<dbReference type="Pfam" id="PF07963">
    <property type="entry name" value="N_methyl"/>
    <property type="match status" value="1"/>
</dbReference>
<keyword evidence="5 7" id="KW-0472">Membrane</keyword>
<evidence type="ECO:0000256" key="1">
    <source>
        <dbReference type="ARBA" id="ARBA00004167"/>
    </source>
</evidence>
<name>A0A1F5N8Y7_9BACT</name>
<reference evidence="8 9" key="1">
    <citation type="journal article" date="2016" name="Nat. Commun.">
        <title>Thousands of microbial genomes shed light on interconnected biogeochemical processes in an aquifer system.</title>
        <authorList>
            <person name="Anantharaman K."/>
            <person name="Brown C.T."/>
            <person name="Hug L.A."/>
            <person name="Sharon I."/>
            <person name="Castelle C.J."/>
            <person name="Probst A.J."/>
            <person name="Thomas B.C."/>
            <person name="Singh A."/>
            <person name="Wilkins M.J."/>
            <person name="Karaoz U."/>
            <person name="Brodie E.L."/>
            <person name="Williams K.H."/>
            <person name="Hubbard S.S."/>
            <person name="Banfield J.F."/>
        </authorList>
    </citation>
    <scope>NUCLEOTIDE SEQUENCE [LARGE SCALE GENOMIC DNA]</scope>
</reference>
<accession>A0A1F5N8Y7</accession>
<feature type="region of interest" description="Disordered" evidence="6">
    <location>
        <begin position="59"/>
        <end position="81"/>
    </location>
</feature>
<proteinExistence type="predicted"/>
<sequence>MKNKGFTLIELLVTVAIIGILAAVVLVNLNSARQKSRDARRLADIRQIITALEIFYNDNSGYPDTPIPATPSDTGPDPANGSPAWSTFLGTWPNAPVPPDGAPVCDGTNNLYTYSQVGGGQDYALTFCLGAAVDQYPAGVRTASGAGIN</sequence>
<evidence type="ECO:0000256" key="5">
    <source>
        <dbReference type="ARBA" id="ARBA00023136"/>
    </source>
</evidence>
<dbReference type="GO" id="GO:0016020">
    <property type="term" value="C:membrane"/>
    <property type="evidence" value="ECO:0007669"/>
    <property type="project" value="UniProtKB-SubCell"/>
</dbReference>
<evidence type="ECO:0000256" key="7">
    <source>
        <dbReference type="SAM" id="Phobius"/>
    </source>
</evidence>
<dbReference type="PANTHER" id="PTHR30093:SF44">
    <property type="entry name" value="TYPE II SECRETION SYSTEM CORE PROTEIN G"/>
    <property type="match status" value="1"/>
</dbReference>
<evidence type="ECO:0008006" key="10">
    <source>
        <dbReference type="Google" id="ProtNLM"/>
    </source>
</evidence>
<dbReference type="InterPro" id="IPR000983">
    <property type="entry name" value="Bac_GSPG_pilin"/>
</dbReference>
<comment type="caution">
    <text evidence="8">The sequence shown here is derived from an EMBL/GenBank/DDBJ whole genome shotgun (WGS) entry which is preliminary data.</text>
</comment>
<evidence type="ECO:0000313" key="8">
    <source>
        <dbReference type="EMBL" id="OGE74058.1"/>
    </source>
</evidence>
<dbReference type="PROSITE" id="PS00409">
    <property type="entry name" value="PROKAR_NTER_METHYL"/>
    <property type="match status" value="1"/>
</dbReference>
<dbReference type="PANTHER" id="PTHR30093">
    <property type="entry name" value="GENERAL SECRETION PATHWAY PROTEIN G"/>
    <property type="match status" value="1"/>
</dbReference>
<protein>
    <recommendedName>
        <fullName evidence="10">Type II secretion system protein GspG C-terminal domain-containing protein</fullName>
    </recommendedName>
</protein>
<dbReference type="Gene3D" id="3.30.700.10">
    <property type="entry name" value="Glycoprotein, Type 4 Pilin"/>
    <property type="match status" value="1"/>
</dbReference>
<dbReference type="AlphaFoldDB" id="A0A1F5N8Y7"/>
<keyword evidence="3 7" id="KW-0812">Transmembrane</keyword>
<dbReference type="SUPFAM" id="SSF54523">
    <property type="entry name" value="Pili subunits"/>
    <property type="match status" value="1"/>
</dbReference>
<dbReference type="EMBL" id="MFEH01000002">
    <property type="protein sequence ID" value="OGE74058.1"/>
    <property type="molecule type" value="Genomic_DNA"/>
</dbReference>
<dbReference type="PRINTS" id="PR00813">
    <property type="entry name" value="BCTERIALGSPG"/>
</dbReference>
<dbReference type="STRING" id="1817821.A2717_00805"/>
<dbReference type="InterPro" id="IPR012902">
    <property type="entry name" value="N_methyl_site"/>
</dbReference>
<feature type="transmembrane region" description="Helical" evidence="7">
    <location>
        <begin position="6"/>
        <end position="27"/>
    </location>
</feature>